<dbReference type="AlphaFoldDB" id="A0A6V8HJ70"/>
<gene>
    <name evidence="2" type="ORF">TCE0_033r08888</name>
</gene>
<feature type="region of interest" description="Disordered" evidence="1">
    <location>
        <begin position="425"/>
        <end position="446"/>
    </location>
</feature>
<proteinExistence type="predicted"/>
<accession>A0A6V8HJ70</accession>
<dbReference type="Proteomes" id="UP000053095">
    <property type="component" value="Unassembled WGS sequence"/>
</dbReference>
<feature type="compositionally biased region" description="Pro residues" evidence="1">
    <location>
        <begin position="124"/>
        <end position="137"/>
    </location>
</feature>
<evidence type="ECO:0000256" key="1">
    <source>
        <dbReference type="SAM" id="MobiDB-lite"/>
    </source>
</evidence>
<feature type="region of interest" description="Disordered" evidence="1">
    <location>
        <begin position="110"/>
        <end position="137"/>
    </location>
</feature>
<sequence length="479" mass="53645">MCGAVRIDLARINEQTTSAGSAVPFSPRRSCVPCFPEVIVQSNIVAFYIIQPDQISPMAASKNNRLQLLRQRARIAVYGQAGPQGQMGVHGQAEPYEQAHHQTLSWVSPQQQTQHQPQLRFQTAPPPQPFADPRPPSPPIAGLCLSCTQSVESVERIQQTQPNYGLTEEEVMGPETLRFVVESYQKAHELVNNWIECMSAFNPFNTRYAAVDYPGFPFLLSRPPYSGLPDISTEPMVEELTQEIMMRKANAMIIQYNDEIRAIENRFAEEGTAYFENNPDRFVSHSPAEDPFQDDEPLGDVPEVVHPLLHNQPRPRHEILVKPKQRVSRAVRDYIGIRETHNRKSPTPNPRYMHGTSVLEAHMATSMEIDEGSDTDGFTFTDRADDTDTEVSTDIDDDADADTVVYPASIKGSSPMVMSDTPALTIDNTPSGTSVTSISTPSTAPRSRKRVRIVESERWRGSLRPRLVRDESMNGLYID</sequence>
<name>A0A6V8HJ70_TALPI</name>
<dbReference type="EMBL" id="DF933829">
    <property type="protein sequence ID" value="GAM38284.1"/>
    <property type="molecule type" value="Genomic_DNA"/>
</dbReference>
<feature type="compositionally biased region" description="Polar residues" evidence="1">
    <location>
        <begin position="426"/>
        <end position="445"/>
    </location>
</feature>
<protein>
    <submittedName>
        <fullName evidence="2">Uncharacterized protein</fullName>
    </submittedName>
</protein>
<organism evidence="2 3">
    <name type="scientific">Talaromyces pinophilus</name>
    <name type="common">Penicillium pinophilum</name>
    <dbReference type="NCBI Taxonomy" id="128442"/>
    <lineage>
        <taxon>Eukaryota</taxon>
        <taxon>Fungi</taxon>
        <taxon>Dikarya</taxon>
        <taxon>Ascomycota</taxon>
        <taxon>Pezizomycotina</taxon>
        <taxon>Eurotiomycetes</taxon>
        <taxon>Eurotiomycetidae</taxon>
        <taxon>Eurotiales</taxon>
        <taxon>Trichocomaceae</taxon>
        <taxon>Talaromyces</taxon>
        <taxon>Talaromyces sect. Talaromyces</taxon>
    </lineage>
</organism>
<keyword evidence="3" id="KW-1185">Reference proteome</keyword>
<evidence type="ECO:0000313" key="2">
    <source>
        <dbReference type="EMBL" id="GAM38284.1"/>
    </source>
</evidence>
<comment type="caution">
    <text evidence="2">The sequence shown here is derived from an EMBL/GenBank/DDBJ whole genome shotgun (WGS) entry which is preliminary data.</text>
</comment>
<evidence type="ECO:0000313" key="3">
    <source>
        <dbReference type="Proteomes" id="UP000053095"/>
    </source>
</evidence>
<feature type="compositionally biased region" description="Low complexity" evidence="1">
    <location>
        <begin position="110"/>
        <end position="122"/>
    </location>
</feature>
<reference evidence="3" key="1">
    <citation type="journal article" date="2015" name="Genome Announc.">
        <title>Draft genome sequence of Talaromyces cellulolyticus strain Y-94, a source of lignocellulosic biomass-degrading enzymes.</title>
        <authorList>
            <person name="Fujii T."/>
            <person name="Koike H."/>
            <person name="Sawayama S."/>
            <person name="Yano S."/>
            <person name="Inoue H."/>
        </authorList>
    </citation>
    <scope>NUCLEOTIDE SEQUENCE [LARGE SCALE GENOMIC DNA]</scope>
    <source>
        <strain evidence="3">Y-94</strain>
    </source>
</reference>